<keyword evidence="4" id="KW-1185">Reference proteome</keyword>
<dbReference type="InterPro" id="IPR037176">
    <property type="entry name" value="Osmotin/thaumatin-like_sf"/>
</dbReference>
<dbReference type="Gene3D" id="2.60.110.10">
    <property type="entry name" value="Thaumatin"/>
    <property type="match status" value="1"/>
</dbReference>
<sequence length="448" mass="46478">MQGFAKWTWALAAMIAGQTLASPISVLPGPTKVTPGGVQDIIITSKNTLNSTSNGSSGITHGTEASSGALTVNVVNNLAGTTSGQVNAYVIGKVDNEVAILQADGSWYYPPGTTSGVPITITEDVSIPIGAEGTTTTLTIPSYLSSGRVYVADGTITWYYVDDGSGGPGLVEPSSNNPSDPNADVNWGFFEFTNTEEGGLYANLSYVDFVGLVMGLSLTTTDGGVQTTLGLASDAVKTICEALVSQTATDGYPWASLCQTGTDGNYIRVAAPYDYISTDATAFEGYFDDYVSEVWSTYSTDPLIINTQAVGNSSCTTSGTTTMTCTGSSVTFAQPSAGDIFGCATGPFLVDGNNYDAAIVPRLCAAINRATLLLSGGDYQPSLPVADYYTVSPCNYYSKFVHENELDGQGYAFGYDDVTPDGGQNVSGELVSTIPESLTITVGGPTTA</sequence>
<dbReference type="InterPro" id="IPR032477">
    <property type="entry name" value="Glyco_hydro_64"/>
</dbReference>
<dbReference type="OrthoDB" id="5290283at2759"/>
<evidence type="ECO:0000256" key="1">
    <source>
        <dbReference type="SAM" id="SignalP"/>
    </source>
</evidence>
<feature type="signal peptide" evidence="1">
    <location>
        <begin position="1"/>
        <end position="21"/>
    </location>
</feature>
<reference evidence="3 4" key="1">
    <citation type="submission" date="2015-06" db="EMBL/GenBank/DDBJ databases">
        <title>Talaromyces atroroseus IBT 11181 draft genome.</title>
        <authorList>
            <person name="Rasmussen K.B."/>
            <person name="Rasmussen S."/>
            <person name="Petersen B."/>
            <person name="Sicheritz-Ponten T."/>
            <person name="Mortensen U.H."/>
            <person name="Thrane U."/>
        </authorList>
    </citation>
    <scope>NUCLEOTIDE SEQUENCE [LARGE SCALE GENOMIC DNA]</scope>
    <source>
        <strain evidence="3 4">IBT 11181</strain>
    </source>
</reference>
<dbReference type="PROSITE" id="PS52006">
    <property type="entry name" value="GH64"/>
    <property type="match status" value="1"/>
</dbReference>
<organism evidence="3 4">
    <name type="scientific">Talaromyces atroroseus</name>
    <dbReference type="NCBI Taxonomy" id="1441469"/>
    <lineage>
        <taxon>Eukaryota</taxon>
        <taxon>Fungi</taxon>
        <taxon>Dikarya</taxon>
        <taxon>Ascomycota</taxon>
        <taxon>Pezizomycotina</taxon>
        <taxon>Eurotiomycetes</taxon>
        <taxon>Eurotiomycetidae</taxon>
        <taxon>Eurotiales</taxon>
        <taxon>Trichocomaceae</taxon>
        <taxon>Talaromyces</taxon>
        <taxon>Talaromyces sect. Trachyspermi</taxon>
    </lineage>
</organism>
<keyword evidence="1" id="KW-0732">Signal</keyword>
<gene>
    <name evidence="3" type="ORF">UA08_00998</name>
</gene>
<evidence type="ECO:0000313" key="3">
    <source>
        <dbReference type="EMBL" id="OKL64462.1"/>
    </source>
</evidence>
<accession>A0A225ASA7</accession>
<dbReference type="Gene3D" id="3.30.920.50">
    <property type="entry name" value="Beta-1,3-glucanase, C-terminal domain"/>
    <property type="match status" value="1"/>
</dbReference>
<dbReference type="RefSeq" id="XP_020124583.1">
    <property type="nucleotide sequence ID" value="XM_020260865.1"/>
</dbReference>
<dbReference type="InterPro" id="IPR042517">
    <property type="entry name" value="Glyco_hydro_64_N_2"/>
</dbReference>
<name>A0A225ASA7_TALAT</name>
<dbReference type="GeneID" id="31000753"/>
<dbReference type="Proteomes" id="UP000214365">
    <property type="component" value="Unassembled WGS sequence"/>
</dbReference>
<dbReference type="Pfam" id="PF16483">
    <property type="entry name" value="Glyco_hydro_64"/>
    <property type="match status" value="1"/>
</dbReference>
<dbReference type="STRING" id="1441469.A0A225ASA7"/>
<evidence type="ECO:0000259" key="2">
    <source>
        <dbReference type="PROSITE" id="PS52006"/>
    </source>
</evidence>
<dbReference type="PANTHER" id="PTHR38165:SF1">
    <property type="entry name" value="GLUCANASE B"/>
    <property type="match status" value="1"/>
</dbReference>
<protein>
    <recommendedName>
        <fullName evidence="2">GH64 domain-containing protein</fullName>
    </recommendedName>
</protein>
<feature type="domain" description="GH64" evidence="2">
    <location>
        <begin position="67"/>
        <end position="444"/>
    </location>
</feature>
<evidence type="ECO:0000313" key="4">
    <source>
        <dbReference type="Proteomes" id="UP000214365"/>
    </source>
</evidence>
<comment type="caution">
    <text evidence="3">The sequence shown here is derived from an EMBL/GenBank/DDBJ whole genome shotgun (WGS) entry which is preliminary data.</text>
</comment>
<proteinExistence type="predicted"/>
<dbReference type="EMBL" id="LFMY01000001">
    <property type="protein sequence ID" value="OKL64462.1"/>
    <property type="molecule type" value="Genomic_DNA"/>
</dbReference>
<dbReference type="InterPro" id="IPR037398">
    <property type="entry name" value="Glyco_hydro_64_fam"/>
</dbReference>
<dbReference type="PANTHER" id="PTHR38165">
    <property type="match status" value="1"/>
</dbReference>
<dbReference type="AlphaFoldDB" id="A0A225ASA7"/>
<feature type="chain" id="PRO_5013166575" description="GH64 domain-containing protein" evidence="1">
    <location>
        <begin position="22"/>
        <end position="448"/>
    </location>
</feature>